<dbReference type="FunFam" id="2.10.50.30:FF:000002">
    <property type="entry name" value="Vomeronasal 2 receptor, h1"/>
    <property type="match status" value="1"/>
</dbReference>
<evidence type="ECO:0000256" key="4">
    <source>
        <dbReference type="ARBA" id="ARBA00022692"/>
    </source>
</evidence>
<evidence type="ECO:0000256" key="10">
    <source>
        <dbReference type="ARBA" id="ARBA00023180"/>
    </source>
</evidence>
<evidence type="ECO:0000256" key="3">
    <source>
        <dbReference type="ARBA" id="ARBA00022475"/>
    </source>
</evidence>
<evidence type="ECO:0000259" key="14">
    <source>
        <dbReference type="Pfam" id="PF07562"/>
    </source>
</evidence>
<dbReference type="PANTHER" id="PTHR24061">
    <property type="entry name" value="CALCIUM-SENSING RECEPTOR-RELATED"/>
    <property type="match status" value="1"/>
</dbReference>
<dbReference type="InterPro" id="IPR028082">
    <property type="entry name" value="Peripla_BP_I"/>
</dbReference>
<organism evidence="15 16">
    <name type="scientific">Labeo rohita</name>
    <name type="common">Indian major carp</name>
    <name type="synonym">Cyprinus rohita</name>
    <dbReference type="NCBI Taxonomy" id="84645"/>
    <lineage>
        <taxon>Eukaryota</taxon>
        <taxon>Metazoa</taxon>
        <taxon>Chordata</taxon>
        <taxon>Craniata</taxon>
        <taxon>Vertebrata</taxon>
        <taxon>Euteleostomi</taxon>
        <taxon>Actinopterygii</taxon>
        <taxon>Neopterygii</taxon>
        <taxon>Teleostei</taxon>
        <taxon>Ostariophysi</taxon>
        <taxon>Cypriniformes</taxon>
        <taxon>Cyprinidae</taxon>
        <taxon>Labeoninae</taxon>
        <taxon>Labeonini</taxon>
        <taxon>Labeo</taxon>
    </lineage>
</organism>
<dbReference type="Gene3D" id="3.40.50.2300">
    <property type="match status" value="6"/>
</dbReference>
<gene>
    <name evidence="15" type="ORF">ROHU_019356</name>
</gene>
<comment type="subcellular location">
    <subcellularLocation>
        <location evidence="1">Cell membrane</location>
        <topology evidence="1">Multi-pass membrane protein</topology>
    </subcellularLocation>
</comment>
<dbReference type="FunFam" id="3.40.50.2300:FF:000016">
    <property type="entry name" value="Taste 1 receptor member 2"/>
    <property type="match status" value="3"/>
</dbReference>
<evidence type="ECO:0000256" key="7">
    <source>
        <dbReference type="ARBA" id="ARBA00023040"/>
    </source>
</evidence>
<evidence type="ECO:0000313" key="15">
    <source>
        <dbReference type="EMBL" id="RXN28345.1"/>
    </source>
</evidence>
<sequence>MMETFSQSSCVSEEMIKSSVYWRTQTVKGRSVGCGPSDHNGESNSSPTIALASVVGPFRIPVISHFATCACLSDRKRYPSFFRTIPSDYYQSRALAQLVKYFGWTWVGIVRSRGDYGNSGIAAFEEAAKQEGVCIEYSEAILSTDPKEQFIKTLEVIKKGTARVVVAFVALGDFIPLLKVIAQHNITGLQWVGSESWITSRTLAETNEYSFLCGALGFAIANAKLVGLREFLVSVHPDQEPKNELLKEFWETTFQCSFRTTGSGACTGSEKLAELQNEYTDVSELRIANKVYTAVYAIAHTLHNVLNDLQSSTNSNTREQPTPQKMLAYMRNVRFTVKTSEEIFFDANGDPVARYDLVNWQPAGNVGLQFEHVGVYDSSLPSEKRLQVNHERVLWAGDTGQLPVSVCSESCPPGTRKAVLKGRPVCCYDCVPCAEGEINNETDSNDCFPCDLEYWSNESKDRCVSKVVEFLSYTELMGMVLCIFSFFGVLLTAVVSSLFYFHKETPILLLVVYGVDVPASAKSCRLLGQPALPQLAVQKDINIGAIFSFHKSALLKIQPFTSKPKPTTCGSFNSLRGFKYAQTLIFAIEEINNSTQLLPGVSLGYKIYDSCSSVPQTVLSGMSLMNGYEETLTDTSCSRPPAVHAIVGESNSSPTIALASLVGPFSIPVISHFATCACLSNRKRYPSFFRTIPSDYYQSRALAQLVKYFGWTWVGTVRSRGDYGNNGIAAFEEAAKQEGICIEYSEAILSTDPKEQLLKTLEVIKNGTARVVLAFVAVGDFVPLLNVIVQHNITGIQWVGSESWITYRTFAETKEYSFLSGAVGFAIANAKLVGLREFLVNVHPAQEPNNELLKEFWETVFQCSFRSNSSGPCTGSEKLAELQNEYTDVSELRIANKVYTAVYAIAHTLHNVLKDFRSSTNSSKGEWPTPQKVLEYMRDVKFTVKTGEEIFFDSSGDPAARYDLINWQPAKDGSLQFKHVGVYDSSLSSKQCLQVIQEHMIWAGNSGQISHFATCACLSNRKRYSSFFRTVPSDYYQSRALAQLVKHFGWTWVGTVRSRSDYGNNGIAAFEEAAKQEGICIEYSEAIFKTDPQEQFLKTVEVIKKGTARVVLAFIALGDLVPLLKVIVQHNITGLQWVGSESWITSRSLAETKEFSFLSGAVGFAIANANLVDLRQFLVNVHPDQEPNNELLKEFWETTFQCSFRASGSGGCTGSEKLAELQNEYTDVSELRITNKVYTAVYAIAQTLHNILKDLKCFTNSSNREQPTPQTVLEYMGGVKFTVKTGEEIFFDATGDPVARYDLVNWQPAGNEGLHFKHVGFYDSSLSSEQRLHINKEEVLWAGNSGQFPVSVCSVSCLPGTRKAMQKGRPVCCYDCIPCAEGEISNGTEAVGGQAFVCSSPKVPVCGLYTHISTPPPPKESSAPQQGHRVGRGGAARPTSQASTPKNTRKTAKRP</sequence>
<keyword evidence="8" id="KW-0472">Membrane</keyword>
<keyword evidence="3" id="KW-1003">Cell membrane</keyword>
<keyword evidence="10" id="KW-0325">Glycoprotein</keyword>
<comment type="similarity">
    <text evidence="2">Belongs to the G-protein coupled receptor 3 family.</text>
</comment>
<feature type="domain" description="Receptor ligand binding region" evidence="13">
    <location>
        <begin position="1008"/>
        <end position="1308"/>
    </location>
</feature>
<evidence type="ECO:0000256" key="12">
    <source>
        <dbReference type="SAM" id="MobiDB-lite"/>
    </source>
</evidence>
<dbReference type="STRING" id="84645.A0A498NE28"/>
<feature type="region of interest" description="Disordered" evidence="12">
    <location>
        <begin position="1410"/>
        <end position="1455"/>
    </location>
</feature>
<evidence type="ECO:0000256" key="1">
    <source>
        <dbReference type="ARBA" id="ARBA00004651"/>
    </source>
</evidence>
<feature type="domain" description="Receptor ligand binding region" evidence="13">
    <location>
        <begin position="41"/>
        <end position="362"/>
    </location>
</feature>
<dbReference type="PANTHER" id="PTHR24061:SF528">
    <property type="entry name" value="C-FAMILY ODORANT RECEPTOR OLFCD2-RELATED"/>
    <property type="match status" value="1"/>
</dbReference>
<dbReference type="SUPFAM" id="SSF53822">
    <property type="entry name" value="Periplasmic binding protein-like I"/>
    <property type="match status" value="3"/>
</dbReference>
<evidence type="ECO:0000256" key="5">
    <source>
        <dbReference type="ARBA" id="ARBA00022729"/>
    </source>
</evidence>
<evidence type="ECO:0000313" key="16">
    <source>
        <dbReference type="Proteomes" id="UP000290572"/>
    </source>
</evidence>
<dbReference type="CDD" id="cd06364">
    <property type="entry name" value="PBP1_CaSR"/>
    <property type="match status" value="1"/>
</dbReference>
<evidence type="ECO:0000256" key="9">
    <source>
        <dbReference type="ARBA" id="ARBA00023170"/>
    </source>
</evidence>
<dbReference type="Gene3D" id="2.10.50.30">
    <property type="entry name" value="GPCR, family 3, nine cysteines domain"/>
    <property type="match status" value="2"/>
</dbReference>
<proteinExistence type="inferred from homology"/>
<dbReference type="InterPro" id="IPR001828">
    <property type="entry name" value="ANF_lig-bd_rcpt"/>
</dbReference>
<dbReference type="InterPro" id="IPR000068">
    <property type="entry name" value="GPCR_3_Ca_sens_rcpt-rel"/>
</dbReference>
<name>A0A498NE28_LABRO</name>
<accession>A0A498NE28</accession>
<evidence type="ECO:0000256" key="8">
    <source>
        <dbReference type="ARBA" id="ARBA00023136"/>
    </source>
</evidence>
<keyword evidence="5" id="KW-0732">Signal</keyword>
<reference evidence="15 16" key="1">
    <citation type="submission" date="2018-03" db="EMBL/GenBank/DDBJ databases">
        <title>Draft genome sequence of Rohu Carp (Labeo rohita).</title>
        <authorList>
            <person name="Das P."/>
            <person name="Kushwaha B."/>
            <person name="Joshi C.G."/>
            <person name="Kumar D."/>
            <person name="Nagpure N.S."/>
            <person name="Sahoo L."/>
            <person name="Das S.P."/>
            <person name="Bit A."/>
            <person name="Patnaik S."/>
            <person name="Meher P.K."/>
            <person name="Jayasankar P."/>
            <person name="Koringa P.G."/>
            <person name="Patel N.V."/>
            <person name="Hinsu A.T."/>
            <person name="Kumar R."/>
            <person name="Pandey M."/>
            <person name="Agarwal S."/>
            <person name="Srivastava S."/>
            <person name="Singh M."/>
            <person name="Iquebal M.A."/>
            <person name="Jaiswal S."/>
            <person name="Angadi U.B."/>
            <person name="Kumar N."/>
            <person name="Raza M."/>
            <person name="Shah T.M."/>
            <person name="Rai A."/>
            <person name="Jena J.K."/>
        </authorList>
    </citation>
    <scope>NUCLEOTIDE SEQUENCE [LARGE SCALE GENOMIC DNA]</scope>
    <source>
        <strain evidence="15">DASCIFA01</strain>
        <tissue evidence="15">Testis</tissue>
    </source>
</reference>
<dbReference type="EMBL" id="QBIY01011870">
    <property type="protein sequence ID" value="RXN28345.1"/>
    <property type="molecule type" value="Genomic_DNA"/>
</dbReference>
<keyword evidence="16" id="KW-1185">Reference proteome</keyword>
<dbReference type="GO" id="GO:0005886">
    <property type="term" value="C:plasma membrane"/>
    <property type="evidence" value="ECO:0007669"/>
    <property type="project" value="UniProtKB-SubCell"/>
</dbReference>
<dbReference type="GO" id="GO:0004930">
    <property type="term" value="F:G protein-coupled receptor activity"/>
    <property type="evidence" value="ECO:0007669"/>
    <property type="project" value="UniProtKB-KW"/>
</dbReference>
<keyword evidence="4" id="KW-0812">Transmembrane</keyword>
<feature type="domain" description="Receptor ligand binding region" evidence="13">
    <location>
        <begin position="583"/>
        <end position="969"/>
    </location>
</feature>
<dbReference type="InterPro" id="IPR000337">
    <property type="entry name" value="GPCR_3"/>
</dbReference>
<comment type="caution">
    <text evidence="15">The sequence shown here is derived from an EMBL/GenBank/DDBJ whole genome shotgun (WGS) entry which is preliminary data.</text>
</comment>
<dbReference type="PRINTS" id="PR00592">
    <property type="entry name" value="CASENSINGR"/>
</dbReference>
<keyword evidence="6" id="KW-1133">Transmembrane helix</keyword>
<dbReference type="Pfam" id="PF01094">
    <property type="entry name" value="ANF_receptor"/>
    <property type="match status" value="3"/>
</dbReference>
<keyword evidence="7" id="KW-0297">G-protein coupled receptor</keyword>
<keyword evidence="9 15" id="KW-0675">Receptor</keyword>
<evidence type="ECO:0000256" key="6">
    <source>
        <dbReference type="ARBA" id="ARBA00022989"/>
    </source>
</evidence>
<dbReference type="InterPro" id="IPR038550">
    <property type="entry name" value="GPCR_3_9-Cys_sf"/>
</dbReference>
<keyword evidence="11" id="KW-0807">Transducer</keyword>
<dbReference type="Pfam" id="PF07562">
    <property type="entry name" value="NCD3G"/>
    <property type="match status" value="2"/>
</dbReference>
<dbReference type="InterPro" id="IPR011500">
    <property type="entry name" value="GPCR_3_9-Cys_dom"/>
</dbReference>
<dbReference type="PRINTS" id="PR00248">
    <property type="entry name" value="GPCRMGR"/>
</dbReference>
<protein>
    <submittedName>
        <fullName evidence="15">Extracellular calcium-sensing receptor-like protein</fullName>
    </submittedName>
</protein>
<dbReference type="Proteomes" id="UP000290572">
    <property type="component" value="Unassembled WGS sequence"/>
</dbReference>
<evidence type="ECO:0000259" key="13">
    <source>
        <dbReference type="Pfam" id="PF01094"/>
    </source>
</evidence>
<evidence type="ECO:0000256" key="2">
    <source>
        <dbReference type="ARBA" id="ARBA00007242"/>
    </source>
</evidence>
<feature type="domain" description="GPCR family 3 nine cysteines" evidence="14">
    <location>
        <begin position="1349"/>
        <end position="1389"/>
    </location>
</feature>
<dbReference type="FunFam" id="3.40.50.2300:FF:000763">
    <property type="entry name" value="Odorant receptor VR5.3"/>
    <property type="match status" value="2"/>
</dbReference>
<evidence type="ECO:0000256" key="11">
    <source>
        <dbReference type="ARBA" id="ARBA00023224"/>
    </source>
</evidence>
<feature type="domain" description="GPCR family 3 nine cysteines" evidence="14">
    <location>
        <begin position="403"/>
        <end position="456"/>
    </location>
</feature>